<dbReference type="HOGENOM" id="CLU_336173_0_0_1"/>
<dbReference type="Pfam" id="PF06985">
    <property type="entry name" value="HET"/>
    <property type="match status" value="1"/>
</dbReference>
<dbReference type="OrthoDB" id="2157530at2759"/>
<reference evidence="3" key="2">
    <citation type="submission" date="2013-04" db="EMBL/GenBank/DDBJ databases">
        <title>Genomic mechanisms accounting for the adaptation to parasitism in nematode-trapping fungi.</title>
        <authorList>
            <person name="Ahren D.G."/>
        </authorList>
    </citation>
    <scope>NUCLEOTIDE SEQUENCE [LARGE SCALE GENOMIC DNA]</scope>
    <source>
        <strain evidence="3">CBS 200.50</strain>
    </source>
</reference>
<dbReference type="EMBL" id="AQGS01000269">
    <property type="protein sequence ID" value="EPS40904.1"/>
    <property type="molecule type" value="Genomic_DNA"/>
</dbReference>
<dbReference type="AlphaFoldDB" id="S8AD96"/>
<dbReference type="InterPro" id="IPR010730">
    <property type="entry name" value="HET"/>
</dbReference>
<keyword evidence="3" id="KW-1185">Reference proteome</keyword>
<dbReference type="OMA" id="YLWADCV"/>
<reference evidence="2 3" key="1">
    <citation type="journal article" date="2013" name="PLoS Genet.">
        <title>Genomic mechanisms accounting for the adaptation to parasitism in nematode-trapping fungi.</title>
        <authorList>
            <person name="Meerupati T."/>
            <person name="Andersson K.M."/>
            <person name="Friman E."/>
            <person name="Kumar D."/>
            <person name="Tunlid A."/>
            <person name="Ahren D."/>
        </authorList>
    </citation>
    <scope>NUCLEOTIDE SEQUENCE [LARGE SCALE GENOMIC DNA]</scope>
    <source>
        <strain evidence="2 3">CBS 200.50</strain>
    </source>
</reference>
<sequence>MVYASDLPLRLVTLVEGRLQSIDPRDPFYAQAIERSGFDIISYTWRDPIAAYQSGIEGVYWDLTIKVEKLRDIQRLLECGAAEDVADFMWVDCLCINQTDQTEKSEEIAKMYHYYRAARKCHILIDMDAPWDTQKIIDDLQIVGHVVSHMKGSAVTSESKLTSYMTSRLAAWATDEKWLFPMSKSDVRATGTDLGLLNCYSTCCHYVRTLFDQHYFTRVWTFEEMLLGKNITMWAVSDVRISSIGPFDTWMNLAADCMDKAVKLLEWIQGSREVIPIAVEAIIGVLEDDILELAYLKEQVNGIDGARKNIITGGPNWWVHNTQGITGVFSAIALQPRSAYNRVDVFRGLLGLFHGLFTPDEIKKLMATNDMETISFEFFKQLSVKTEHAWTRLAISSGERGQWDWIPVLANANNTSLQSTDCFAGVVDLGHLRKGGVARSRAVTGVEGAPREYMTLRLRRQDNRGFRFSFKGCNCGKKIKTGFLKSEAIPTNTHNVEITKDDTGRTLVHCAMILGAVLDPGCDLKKYREDLLKSLRLDWTITDPNAKPGGWYHRTVKGTDWYQPGIIRSHNMSVNYLFKDITECGSRLESDSTKNMVCEIRVNCGCIIVCPFSWAMEALSAVSPSLGKTTLEREEDGGILIRDGLGLVQVGDVDKGFKVVAFGGNIDGNASYAKICRRTVIDEPAFPKGAFPIGRALVPEKYSHSMLTDYAYVPIKGNGNLLISRGNPLSDYKIIGVCIDDQIANKKGLNGVSIK</sequence>
<protein>
    <recommendedName>
        <fullName evidence="1">Heterokaryon incompatibility domain-containing protein</fullName>
    </recommendedName>
</protein>
<organism evidence="2 3">
    <name type="scientific">Dactylellina haptotyla (strain CBS 200.50)</name>
    <name type="common">Nematode-trapping fungus</name>
    <name type="synonym">Monacrosporium haptotylum</name>
    <dbReference type="NCBI Taxonomy" id="1284197"/>
    <lineage>
        <taxon>Eukaryota</taxon>
        <taxon>Fungi</taxon>
        <taxon>Dikarya</taxon>
        <taxon>Ascomycota</taxon>
        <taxon>Pezizomycotina</taxon>
        <taxon>Orbiliomycetes</taxon>
        <taxon>Orbiliales</taxon>
        <taxon>Orbiliaceae</taxon>
        <taxon>Dactylellina</taxon>
    </lineage>
</organism>
<comment type="caution">
    <text evidence="2">The sequence shown here is derived from an EMBL/GenBank/DDBJ whole genome shotgun (WGS) entry which is preliminary data.</text>
</comment>
<dbReference type="STRING" id="1284197.S8AD96"/>
<feature type="domain" description="Heterokaryon incompatibility" evidence="1">
    <location>
        <begin position="39"/>
        <end position="224"/>
    </location>
</feature>
<dbReference type="eggNOG" id="ENOG502SIYG">
    <property type="taxonomic scope" value="Eukaryota"/>
</dbReference>
<evidence type="ECO:0000313" key="2">
    <source>
        <dbReference type="EMBL" id="EPS40904.1"/>
    </source>
</evidence>
<accession>S8AD96</accession>
<gene>
    <name evidence="2" type="ORF">H072_5202</name>
</gene>
<dbReference type="InterPro" id="IPR052895">
    <property type="entry name" value="HetReg/Transcr_Mod"/>
</dbReference>
<evidence type="ECO:0000313" key="3">
    <source>
        <dbReference type="Proteomes" id="UP000015100"/>
    </source>
</evidence>
<dbReference type="PANTHER" id="PTHR24148">
    <property type="entry name" value="ANKYRIN REPEAT DOMAIN-CONTAINING PROTEIN 39 HOMOLOG-RELATED"/>
    <property type="match status" value="1"/>
</dbReference>
<evidence type="ECO:0000259" key="1">
    <source>
        <dbReference type="Pfam" id="PF06985"/>
    </source>
</evidence>
<proteinExistence type="predicted"/>
<dbReference type="Proteomes" id="UP000015100">
    <property type="component" value="Unassembled WGS sequence"/>
</dbReference>
<dbReference type="PANTHER" id="PTHR24148:SF64">
    <property type="entry name" value="HETEROKARYON INCOMPATIBILITY DOMAIN-CONTAINING PROTEIN"/>
    <property type="match status" value="1"/>
</dbReference>
<name>S8AD96_DACHA</name>